<dbReference type="Proteomes" id="UP000024635">
    <property type="component" value="Unassembled WGS sequence"/>
</dbReference>
<keyword evidence="2" id="KW-1185">Reference proteome</keyword>
<protein>
    <submittedName>
        <fullName evidence="1">Uncharacterized protein</fullName>
    </submittedName>
</protein>
<proteinExistence type="predicted"/>
<name>A0A016U028_9BILA</name>
<accession>A0A016U028</accession>
<reference evidence="2" key="1">
    <citation type="journal article" date="2015" name="Nat. Genet.">
        <title>The genome and transcriptome of the zoonotic hookworm Ancylostoma ceylanicum identify infection-specific gene families.</title>
        <authorList>
            <person name="Schwarz E.M."/>
            <person name="Hu Y."/>
            <person name="Antoshechkin I."/>
            <person name="Miller M.M."/>
            <person name="Sternberg P.W."/>
            <person name="Aroian R.V."/>
        </authorList>
    </citation>
    <scope>NUCLEOTIDE SEQUENCE</scope>
    <source>
        <strain evidence="2">HY135</strain>
    </source>
</reference>
<dbReference type="EMBL" id="JARK01001401">
    <property type="protein sequence ID" value="EYC08654.1"/>
    <property type="molecule type" value="Genomic_DNA"/>
</dbReference>
<dbReference type="AlphaFoldDB" id="A0A016U028"/>
<comment type="caution">
    <text evidence="1">The sequence shown here is derived from an EMBL/GenBank/DDBJ whole genome shotgun (WGS) entry which is preliminary data.</text>
</comment>
<sequence>MYGELQTAVYKARDREAAFMGRDTGACWLWLSVSAGSRELECHAAADNQTHHAQPLCLCLRTSRSCPGPLSKAVSSLQC</sequence>
<evidence type="ECO:0000313" key="1">
    <source>
        <dbReference type="EMBL" id="EYC08654.1"/>
    </source>
</evidence>
<evidence type="ECO:0000313" key="2">
    <source>
        <dbReference type="Proteomes" id="UP000024635"/>
    </source>
</evidence>
<organism evidence="1 2">
    <name type="scientific">Ancylostoma ceylanicum</name>
    <dbReference type="NCBI Taxonomy" id="53326"/>
    <lineage>
        <taxon>Eukaryota</taxon>
        <taxon>Metazoa</taxon>
        <taxon>Ecdysozoa</taxon>
        <taxon>Nematoda</taxon>
        <taxon>Chromadorea</taxon>
        <taxon>Rhabditida</taxon>
        <taxon>Rhabditina</taxon>
        <taxon>Rhabditomorpha</taxon>
        <taxon>Strongyloidea</taxon>
        <taxon>Ancylostomatidae</taxon>
        <taxon>Ancylostomatinae</taxon>
        <taxon>Ancylostoma</taxon>
    </lineage>
</organism>
<gene>
    <name evidence="1" type="primary">Acey_s0065.g3669</name>
    <name evidence="1" type="ORF">Y032_0065g3669</name>
</gene>